<evidence type="ECO:0000256" key="3">
    <source>
        <dbReference type="ARBA" id="ARBA00024045"/>
    </source>
</evidence>
<keyword evidence="1" id="KW-0479">Metal-binding</keyword>
<keyword evidence="2" id="KW-0636">Prenylation</keyword>
<comment type="similarity">
    <text evidence="3">Belongs to the HIPP family.</text>
</comment>
<feature type="region of interest" description="Disordered" evidence="4">
    <location>
        <begin position="68"/>
        <end position="105"/>
    </location>
</feature>
<name>A0A7I8KS27_SPIIN</name>
<evidence type="ECO:0000259" key="5">
    <source>
        <dbReference type="PROSITE" id="PS50846"/>
    </source>
</evidence>
<evidence type="ECO:0000256" key="4">
    <source>
        <dbReference type="SAM" id="MobiDB-lite"/>
    </source>
</evidence>
<dbReference type="Gene3D" id="3.30.70.100">
    <property type="match status" value="1"/>
</dbReference>
<dbReference type="PANTHER" id="PTHR46195">
    <property type="entry name" value="HEAVY METAL-ASSOCIATED ISOPRENYLATED PLANT PROTEIN 7"/>
    <property type="match status" value="1"/>
</dbReference>
<keyword evidence="2" id="KW-0449">Lipoprotein</keyword>
<reference evidence="6" key="1">
    <citation type="submission" date="2020-02" db="EMBL/GenBank/DDBJ databases">
        <authorList>
            <person name="Scholz U."/>
            <person name="Mascher M."/>
            <person name="Fiebig A."/>
        </authorList>
    </citation>
    <scope>NUCLEOTIDE SEQUENCE</scope>
</reference>
<dbReference type="PROSITE" id="PS50846">
    <property type="entry name" value="HMA_2"/>
    <property type="match status" value="1"/>
</dbReference>
<evidence type="ECO:0000256" key="1">
    <source>
        <dbReference type="ARBA" id="ARBA00022723"/>
    </source>
</evidence>
<keyword evidence="7" id="KW-1185">Reference proteome</keyword>
<gene>
    <name evidence="6" type="ORF">SI8410_07010494</name>
</gene>
<dbReference type="EMBL" id="LR746270">
    <property type="protein sequence ID" value="CAA7399824.1"/>
    <property type="molecule type" value="Genomic_DNA"/>
</dbReference>
<dbReference type="GO" id="GO:0046872">
    <property type="term" value="F:metal ion binding"/>
    <property type="evidence" value="ECO:0007669"/>
    <property type="project" value="UniProtKB-KW"/>
</dbReference>
<protein>
    <recommendedName>
        <fullName evidence="5">HMA domain-containing protein</fullName>
    </recommendedName>
</protein>
<evidence type="ECO:0000256" key="2">
    <source>
        <dbReference type="ARBA" id="ARBA00023289"/>
    </source>
</evidence>
<dbReference type="Pfam" id="PF00403">
    <property type="entry name" value="HMA"/>
    <property type="match status" value="1"/>
</dbReference>
<dbReference type="OrthoDB" id="1927097at2759"/>
<dbReference type="SUPFAM" id="SSF55008">
    <property type="entry name" value="HMA, heavy metal-associated domain"/>
    <property type="match status" value="1"/>
</dbReference>
<evidence type="ECO:0000313" key="6">
    <source>
        <dbReference type="EMBL" id="CAA7399824.1"/>
    </source>
</evidence>
<accession>A0A7I8KS27</accession>
<proteinExistence type="inferred from homology"/>
<dbReference type="AlphaFoldDB" id="A0A7I8KS27"/>
<evidence type="ECO:0000313" key="7">
    <source>
        <dbReference type="Proteomes" id="UP000663760"/>
    </source>
</evidence>
<dbReference type="InterPro" id="IPR036163">
    <property type="entry name" value="HMA_dom_sf"/>
</dbReference>
<sequence>MQAAIVELKVSMHCKACERSVLHSLRSLKGVEGISTDMNTQTAVVKGRVDPQKILKTLKKRTGRRVEIVTKRKGDETGDNVGGGGAVSSSSGGSQGLDCGRPTGGDSGHELLVSVDMFSDENPNACCIT</sequence>
<dbReference type="InterPro" id="IPR006121">
    <property type="entry name" value="HMA_dom"/>
</dbReference>
<dbReference type="Proteomes" id="UP000663760">
    <property type="component" value="Chromosome 7"/>
</dbReference>
<organism evidence="6 7">
    <name type="scientific">Spirodela intermedia</name>
    <name type="common">Intermediate duckweed</name>
    <dbReference type="NCBI Taxonomy" id="51605"/>
    <lineage>
        <taxon>Eukaryota</taxon>
        <taxon>Viridiplantae</taxon>
        <taxon>Streptophyta</taxon>
        <taxon>Embryophyta</taxon>
        <taxon>Tracheophyta</taxon>
        <taxon>Spermatophyta</taxon>
        <taxon>Magnoliopsida</taxon>
        <taxon>Liliopsida</taxon>
        <taxon>Araceae</taxon>
        <taxon>Lemnoideae</taxon>
        <taxon>Spirodela</taxon>
    </lineage>
</organism>
<feature type="domain" description="HMA" evidence="5">
    <location>
        <begin position="3"/>
        <end position="67"/>
    </location>
</feature>
<dbReference type="PANTHER" id="PTHR46195:SF18">
    <property type="entry name" value="SUPEROXIDE DISMUTASE 1 COPPER CHAPERONE-LIKE PROTEIN"/>
    <property type="match status" value="1"/>
</dbReference>
<dbReference type="CDD" id="cd00371">
    <property type="entry name" value="HMA"/>
    <property type="match status" value="1"/>
</dbReference>
<dbReference type="InterPro" id="IPR044577">
    <property type="entry name" value="HIPP4/7/8/17/18/19"/>
</dbReference>